<dbReference type="CDD" id="cd02440">
    <property type="entry name" value="AdoMet_MTases"/>
    <property type="match status" value="1"/>
</dbReference>
<comment type="catalytic activity">
    <reaction evidence="4">
        <text>L-glutaminyl-[peptide chain release factor] + S-adenosyl-L-methionine = N(5)-methyl-L-glutaminyl-[peptide chain release factor] + S-adenosyl-L-homocysteine + H(+)</text>
        <dbReference type="Rhea" id="RHEA:42896"/>
        <dbReference type="Rhea" id="RHEA-COMP:10271"/>
        <dbReference type="Rhea" id="RHEA-COMP:10272"/>
        <dbReference type="ChEBI" id="CHEBI:15378"/>
        <dbReference type="ChEBI" id="CHEBI:30011"/>
        <dbReference type="ChEBI" id="CHEBI:57856"/>
        <dbReference type="ChEBI" id="CHEBI:59789"/>
        <dbReference type="ChEBI" id="CHEBI:61891"/>
        <dbReference type="EC" id="2.1.1.297"/>
    </reaction>
</comment>
<dbReference type="InterPro" id="IPR004556">
    <property type="entry name" value="HemK-like"/>
</dbReference>
<accession>A0A147E713</accession>
<comment type="caution">
    <text evidence="7">The sequence shown here is derived from an EMBL/GenBank/DDBJ whole genome shotgun (WGS) entry which is preliminary data.</text>
</comment>
<sequence length="336" mass="35335">MAPGAPLSAGLRCAHRLLAEAGIASARVDAELLVAHLLADAEGRAPGRGEVAAGAITGRFTVPAGYAELIRRRAAREPLQHLTGRAPFRRLELLVGPGVFVPRPETEVLVDEVSAHLAARRAEAQGSEASGSEPPGSESAPDPAPLVVDLATGSGALALAVAQENPGTRVIGVERSETALAWAERNARRVAREHGVRIDLRREDARDALPGAEGTVEAIVTNPPYIPEDAVPRDPEVARYDPPEALYGGSPDGLAIPTAFLERAARLLRPGGLLVMEHAEVQAGAVAALFRDRGFHRVRTVRDLTGRDRATAGLAPGYPGERAESAHPRDERASAP</sequence>
<gene>
    <name evidence="4" type="primary">prmC</name>
    <name evidence="7" type="ORF">AN277_0208325</name>
</gene>
<keyword evidence="3 4" id="KW-0949">S-adenosyl-L-methionine</keyword>
<comment type="similarity">
    <text evidence="4">Belongs to the protein N5-glutamine methyltransferase family. PrmC subfamily.</text>
</comment>
<evidence type="ECO:0000256" key="5">
    <source>
        <dbReference type="SAM" id="MobiDB-lite"/>
    </source>
</evidence>
<feature type="domain" description="Methyltransferase" evidence="6">
    <location>
        <begin position="147"/>
        <end position="281"/>
    </location>
</feature>
<dbReference type="Proteomes" id="UP000053171">
    <property type="component" value="Unassembled WGS sequence"/>
</dbReference>
<feature type="region of interest" description="Disordered" evidence="5">
    <location>
        <begin position="120"/>
        <end position="146"/>
    </location>
</feature>
<feature type="binding site" evidence="4">
    <location>
        <position position="174"/>
    </location>
    <ligand>
        <name>S-adenosyl-L-methionine</name>
        <dbReference type="ChEBI" id="CHEBI:59789"/>
    </ligand>
</feature>
<dbReference type="NCBIfam" id="TIGR00536">
    <property type="entry name" value="hemK_fam"/>
    <property type="match status" value="1"/>
</dbReference>
<dbReference type="InterPro" id="IPR029063">
    <property type="entry name" value="SAM-dependent_MTases_sf"/>
</dbReference>
<name>A0A147E713_9MICC</name>
<evidence type="ECO:0000313" key="8">
    <source>
        <dbReference type="Proteomes" id="UP000053171"/>
    </source>
</evidence>
<proteinExistence type="inferred from homology"/>
<dbReference type="EMBL" id="LJBJ02000017">
    <property type="protein sequence ID" value="OAX51525.1"/>
    <property type="molecule type" value="Genomic_DNA"/>
</dbReference>
<feature type="compositionally biased region" description="Low complexity" evidence="5">
    <location>
        <begin position="126"/>
        <end position="141"/>
    </location>
</feature>
<reference evidence="7" key="1">
    <citation type="submission" date="2016-06" db="EMBL/GenBank/DDBJ databases">
        <title>Identification of putative biosynthetic pathways for the production of bioactive secondary metabolites by the marine actinomycete Kocuria kristinae RUTW2-3.</title>
        <authorList>
            <person name="Waterworth S.C."/>
            <person name="Walmsley T.A."/>
            <person name="Matongo T."/>
            <person name="Davies-Coleman M.T."/>
            <person name="Dorrington R.A."/>
        </authorList>
    </citation>
    <scope>NUCLEOTIDE SEQUENCE [LARGE SCALE GENOMIC DNA]</scope>
    <source>
        <strain evidence="7">RUTW2-3</strain>
    </source>
</reference>
<evidence type="ECO:0000256" key="4">
    <source>
        <dbReference type="HAMAP-Rule" id="MF_02126"/>
    </source>
</evidence>
<dbReference type="InterPro" id="IPR002052">
    <property type="entry name" value="DNA_methylase_N6_adenine_CS"/>
</dbReference>
<feature type="binding site" evidence="4">
    <location>
        <position position="222"/>
    </location>
    <ligand>
        <name>S-adenosyl-L-methionine</name>
        <dbReference type="ChEBI" id="CHEBI:59789"/>
    </ligand>
</feature>
<dbReference type="GO" id="GO:0102559">
    <property type="term" value="F:peptide chain release factor N(5)-glutamine methyltransferase activity"/>
    <property type="evidence" value="ECO:0007669"/>
    <property type="project" value="UniProtKB-EC"/>
</dbReference>
<dbReference type="PROSITE" id="PS00092">
    <property type="entry name" value="N6_MTASE"/>
    <property type="match status" value="1"/>
</dbReference>
<keyword evidence="2 4" id="KW-0808">Transferase</keyword>
<dbReference type="PATRIC" id="fig|37923.10.peg.2049"/>
<keyword evidence="1 4" id="KW-0489">Methyltransferase</keyword>
<evidence type="ECO:0000256" key="3">
    <source>
        <dbReference type="ARBA" id="ARBA00022691"/>
    </source>
</evidence>
<comment type="caution">
    <text evidence="4">Lacks conserved residue(s) required for the propagation of feature annotation.</text>
</comment>
<evidence type="ECO:0000256" key="2">
    <source>
        <dbReference type="ARBA" id="ARBA00022679"/>
    </source>
</evidence>
<evidence type="ECO:0000256" key="1">
    <source>
        <dbReference type="ARBA" id="ARBA00022603"/>
    </source>
</evidence>
<dbReference type="GO" id="GO:0032259">
    <property type="term" value="P:methylation"/>
    <property type="evidence" value="ECO:0007669"/>
    <property type="project" value="UniProtKB-KW"/>
</dbReference>
<dbReference type="GO" id="GO:0003676">
    <property type="term" value="F:nucleic acid binding"/>
    <property type="evidence" value="ECO:0007669"/>
    <property type="project" value="InterPro"/>
</dbReference>
<dbReference type="InterPro" id="IPR019874">
    <property type="entry name" value="RF_methyltr_PrmC"/>
</dbReference>
<feature type="region of interest" description="Disordered" evidence="5">
    <location>
        <begin position="307"/>
        <end position="336"/>
    </location>
</feature>
<dbReference type="InterPro" id="IPR050320">
    <property type="entry name" value="N5-glutamine_MTase"/>
</dbReference>
<evidence type="ECO:0000313" key="7">
    <source>
        <dbReference type="EMBL" id="OAX51525.1"/>
    </source>
</evidence>
<protein>
    <recommendedName>
        <fullName evidence="4">Release factor glutamine methyltransferase</fullName>
        <shortName evidence="4">RF MTase</shortName>
        <ecNumber evidence="4">2.1.1.297</ecNumber>
    </recommendedName>
    <alternativeName>
        <fullName evidence="4">N5-glutamine methyltransferase PrmC</fullName>
    </alternativeName>
    <alternativeName>
        <fullName evidence="4">Protein-(glutamine-N5) MTase PrmC</fullName>
    </alternativeName>
    <alternativeName>
        <fullName evidence="4">Protein-glutamine N-methyltransferase PrmC</fullName>
    </alternativeName>
</protein>
<comment type="function">
    <text evidence="4">Methylates the class 1 translation termination release factors RF1/PrfA and RF2/PrfB on the glutamine residue of the universally conserved GGQ motif.</text>
</comment>
<dbReference type="AlphaFoldDB" id="A0A147E713"/>
<evidence type="ECO:0000259" key="6">
    <source>
        <dbReference type="Pfam" id="PF13847"/>
    </source>
</evidence>
<dbReference type="HAMAP" id="MF_02126">
    <property type="entry name" value="RF_methyltr_PrmC"/>
    <property type="match status" value="1"/>
</dbReference>
<dbReference type="PANTHER" id="PTHR18895:SF74">
    <property type="entry name" value="MTRF1L RELEASE FACTOR GLUTAMINE METHYLTRANSFERASE"/>
    <property type="match status" value="1"/>
</dbReference>
<organism evidence="7 8">
    <name type="scientific">Rothia kristinae</name>
    <dbReference type="NCBI Taxonomy" id="37923"/>
    <lineage>
        <taxon>Bacteria</taxon>
        <taxon>Bacillati</taxon>
        <taxon>Actinomycetota</taxon>
        <taxon>Actinomycetes</taxon>
        <taxon>Micrococcales</taxon>
        <taxon>Micrococcaceae</taxon>
        <taxon>Rothia</taxon>
    </lineage>
</organism>
<dbReference type="EC" id="2.1.1.297" evidence="4"/>
<dbReference type="RefSeq" id="WP_058730927.1">
    <property type="nucleotide sequence ID" value="NZ_JAIUDH010000003.1"/>
</dbReference>
<dbReference type="InterPro" id="IPR025714">
    <property type="entry name" value="Methyltranfer_dom"/>
</dbReference>
<keyword evidence="8" id="KW-1185">Reference proteome</keyword>
<dbReference type="Pfam" id="PF13847">
    <property type="entry name" value="Methyltransf_31"/>
    <property type="match status" value="1"/>
</dbReference>
<dbReference type="NCBIfam" id="TIGR03534">
    <property type="entry name" value="RF_mod_PrmC"/>
    <property type="match status" value="1"/>
</dbReference>
<dbReference type="PANTHER" id="PTHR18895">
    <property type="entry name" value="HEMK METHYLTRANSFERASE"/>
    <property type="match status" value="1"/>
</dbReference>
<dbReference type="SUPFAM" id="SSF53335">
    <property type="entry name" value="S-adenosyl-L-methionine-dependent methyltransferases"/>
    <property type="match status" value="1"/>
</dbReference>
<dbReference type="Gene3D" id="1.10.8.10">
    <property type="entry name" value="DNA helicase RuvA subunit, C-terminal domain"/>
    <property type="match status" value="1"/>
</dbReference>
<feature type="binding site" evidence="4">
    <location>
        <begin position="222"/>
        <end position="225"/>
    </location>
    <ligand>
        <name>substrate</name>
    </ligand>
</feature>
<dbReference type="Gene3D" id="3.40.50.150">
    <property type="entry name" value="Vaccinia Virus protein VP39"/>
    <property type="match status" value="1"/>
</dbReference>
<feature type="compositionally biased region" description="Basic and acidic residues" evidence="5">
    <location>
        <begin position="321"/>
        <end position="336"/>
    </location>
</feature>